<evidence type="ECO:0000256" key="2">
    <source>
        <dbReference type="SAM" id="MobiDB-lite"/>
    </source>
</evidence>
<feature type="coiled-coil region" evidence="1">
    <location>
        <begin position="96"/>
        <end position="165"/>
    </location>
</feature>
<dbReference type="AlphaFoldDB" id="A0A1R1PSC4"/>
<accession>A0A1R1PSC4</accession>
<evidence type="ECO:0000313" key="4">
    <source>
        <dbReference type="Proteomes" id="UP000188320"/>
    </source>
</evidence>
<proteinExistence type="predicted"/>
<feature type="region of interest" description="Disordered" evidence="2">
    <location>
        <begin position="49"/>
        <end position="86"/>
    </location>
</feature>
<keyword evidence="1" id="KW-0175">Coiled coil</keyword>
<organism evidence="3 4">
    <name type="scientific">Zancudomyces culisetae</name>
    <name type="common">Gut fungus</name>
    <name type="synonym">Smittium culisetae</name>
    <dbReference type="NCBI Taxonomy" id="1213189"/>
    <lineage>
        <taxon>Eukaryota</taxon>
        <taxon>Fungi</taxon>
        <taxon>Fungi incertae sedis</taxon>
        <taxon>Zoopagomycota</taxon>
        <taxon>Kickxellomycotina</taxon>
        <taxon>Harpellomycetes</taxon>
        <taxon>Harpellales</taxon>
        <taxon>Legeriomycetaceae</taxon>
        <taxon>Zancudomyces</taxon>
    </lineage>
</organism>
<gene>
    <name evidence="3" type="ORF">AX774_g2600</name>
</gene>
<keyword evidence="4" id="KW-1185">Reference proteome</keyword>
<sequence>MMRKGNIDTEFYKEKIQKNYQDSFHASVSKITCTGHAKTETMQNDIAEERGRRRSNPIPISNLKLGGTQTRVGRNGGSKDRQKADIGTSTDTYDCIQNTRNDDSEIQSEAKKLRRKNEALNSTMKMLSTHVEYIENRLIEYQNKNEQLNKSLVRAQLQNKDLVKRYREQISEILLGYQKRAIKTKLFDRLREHQAKKHAEQSSIHQLNLKLTLNADEKPSWELGFVLYKKYRQFFKKIDSDPLYFLLCAKNILYLESLAIYKRRNRHKRVLKEKPKYTGRHGKRTSKNVTNFLPGANKGSGHNRKKSDQSNTTRFANKYHKIRNIYGSAEEKNEQNTLYSVNSSSSESTVIVGSSSPHKMLLTSSKHRDYDDYERNKQKAQFDEDLCRNSPAQENQNDQEMETLSLDTREKNNVQYVSPKLNFDIQNQGRTRCLCSRALSKNVDGLNQEYTSEETVMGDSEITNQETQHALLGENNCMEIANEKIIFTSAPNGFPTNSMLLGSDIPTTKIERLMLSFTNRSLDIISFIYFFGKQKE</sequence>
<feature type="compositionally biased region" description="Basic residues" evidence="2">
    <location>
        <begin position="276"/>
        <end position="286"/>
    </location>
</feature>
<comment type="caution">
    <text evidence="3">The sequence shown here is derived from an EMBL/GenBank/DDBJ whole genome shotgun (WGS) entry which is preliminary data.</text>
</comment>
<dbReference type="EMBL" id="LSSK01000292">
    <property type="protein sequence ID" value="OMH83885.1"/>
    <property type="molecule type" value="Genomic_DNA"/>
</dbReference>
<name>A0A1R1PSC4_ZANCU</name>
<protein>
    <submittedName>
        <fullName evidence="3">Uncharacterized protein</fullName>
    </submittedName>
</protein>
<feature type="region of interest" description="Disordered" evidence="2">
    <location>
        <begin position="276"/>
        <end position="314"/>
    </location>
</feature>
<reference evidence="4" key="1">
    <citation type="submission" date="2017-01" db="EMBL/GenBank/DDBJ databases">
        <authorList>
            <person name="Wang Y."/>
            <person name="White M."/>
            <person name="Kvist S."/>
            <person name="Moncalvo J.-M."/>
        </authorList>
    </citation>
    <scope>NUCLEOTIDE SEQUENCE [LARGE SCALE GENOMIC DNA]</scope>
    <source>
        <strain evidence="4">COL-18-3</strain>
    </source>
</reference>
<dbReference type="Proteomes" id="UP000188320">
    <property type="component" value="Unassembled WGS sequence"/>
</dbReference>
<evidence type="ECO:0000256" key="1">
    <source>
        <dbReference type="SAM" id="Coils"/>
    </source>
</evidence>
<evidence type="ECO:0000313" key="3">
    <source>
        <dbReference type="EMBL" id="OMH83885.1"/>
    </source>
</evidence>